<dbReference type="EMBL" id="JAPHNI010000208">
    <property type="protein sequence ID" value="KAJ8114191.1"/>
    <property type="molecule type" value="Genomic_DNA"/>
</dbReference>
<proteinExistence type="predicted"/>
<organism evidence="1 2">
    <name type="scientific">Boeremia exigua</name>
    <dbReference type="NCBI Taxonomy" id="749465"/>
    <lineage>
        <taxon>Eukaryota</taxon>
        <taxon>Fungi</taxon>
        <taxon>Dikarya</taxon>
        <taxon>Ascomycota</taxon>
        <taxon>Pezizomycotina</taxon>
        <taxon>Dothideomycetes</taxon>
        <taxon>Pleosporomycetidae</taxon>
        <taxon>Pleosporales</taxon>
        <taxon>Pleosporineae</taxon>
        <taxon>Didymellaceae</taxon>
        <taxon>Boeremia</taxon>
    </lineage>
</organism>
<sequence>MDVQVQGFLQVTAPAATSQLFGCSLNPVRTAATLSSTQATMDDPDMAQYMRYPRVYYPPDRLTDNFRSSGHGSETFSLHMDELRIEGDTSEVAPGGMSGL</sequence>
<keyword evidence="2" id="KW-1185">Reference proteome</keyword>
<gene>
    <name evidence="1" type="ORF">OPT61_g3875</name>
</gene>
<evidence type="ECO:0000313" key="2">
    <source>
        <dbReference type="Proteomes" id="UP001153331"/>
    </source>
</evidence>
<name>A0ACC2IGA5_9PLEO</name>
<protein>
    <submittedName>
        <fullName evidence="1">Uncharacterized protein</fullName>
    </submittedName>
</protein>
<accession>A0ACC2IGA5</accession>
<reference evidence="1" key="1">
    <citation type="submission" date="2022-11" db="EMBL/GenBank/DDBJ databases">
        <title>Genome Sequence of Boeremia exigua.</title>
        <authorList>
            <person name="Buettner E."/>
        </authorList>
    </citation>
    <scope>NUCLEOTIDE SEQUENCE</scope>
    <source>
        <strain evidence="1">CU02</strain>
    </source>
</reference>
<comment type="caution">
    <text evidence="1">The sequence shown here is derived from an EMBL/GenBank/DDBJ whole genome shotgun (WGS) entry which is preliminary data.</text>
</comment>
<dbReference type="Proteomes" id="UP001153331">
    <property type="component" value="Unassembled WGS sequence"/>
</dbReference>
<evidence type="ECO:0000313" key="1">
    <source>
        <dbReference type="EMBL" id="KAJ8114191.1"/>
    </source>
</evidence>